<dbReference type="EMBL" id="JAXOVC010000016">
    <property type="protein sequence ID" value="KAK4493598.1"/>
    <property type="molecule type" value="Genomic_DNA"/>
</dbReference>
<dbReference type="Pfam" id="PF14269">
    <property type="entry name" value="Arylsulfotran_2"/>
    <property type="match status" value="1"/>
</dbReference>
<evidence type="ECO:0000313" key="2">
    <source>
        <dbReference type="Proteomes" id="UP001305779"/>
    </source>
</evidence>
<proteinExistence type="predicted"/>
<reference evidence="1 2" key="1">
    <citation type="journal article" date="2023" name="G3 (Bethesda)">
        <title>A chromosome-level genome assembly of Zasmidium syzygii isolated from banana leaves.</title>
        <authorList>
            <person name="van Westerhoven A.C."/>
            <person name="Mehrabi R."/>
            <person name="Talebi R."/>
            <person name="Steentjes M.B.F."/>
            <person name="Corcolon B."/>
            <person name="Chong P.A."/>
            <person name="Kema G.H.J."/>
            <person name="Seidl M.F."/>
        </authorList>
    </citation>
    <scope>NUCLEOTIDE SEQUENCE [LARGE SCALE GENOMIC DNA]</scope>
    <source>
        <strain evidence="1 2">P124</strain>
    </source>
</reference>
<dbReference type="SUPFAM" id="SSF50998">
    <property type="entry name" value="Quinoprotein alcohol dehydrogenase-like"/>
    <property type="match status" value="1"/>
</dbReference>
<dbReference type="InterPro" id="IPR011047">
    <property type="entry name" value="Quinoprotein_ADH-like_sf"/>
</dbReference>
<dbReference type="InterPro" id="IPR039535">
    <property type="entry name" value="ASST-like"/>
</dbReference>
<comment type="caution">
    <text evidence="1">The sequence shown here is derived from an EMBL/GenBank/DDBJ whole genome shotgun (WGS) entry which is preliminary data.</text>
</comment>
<dbReference type="InterPro" id="IPR053143">
    <property type="entry name" value="Arylsulfate_ST"/>
</dbReference>
<protein>
    <recommendedName>
        <fullName evidence="3">ASST-domain-containing protein</fullName>
    </recommendedName>
</protein>
<accession>A0ABR0DX68</accession>
<gene>
    <name evidence="1" type="ORF">PRZ48_015265</name>
</gene>
<keyword evidence="2" id="KW-1185">Reference proteome</keyword>
<dbReference type="PANTHER" id="PTHR35340">
    <property type="entry name" value="PQQ ENZYME REPEAT PROTEIN-RELATED"/>
    <property type="match status" value="1"/>
</dbReference>
<dbReference type="PANTHER" id="PTHR35340:SF8">
    <property type="entry name" value="ASST-DOMAIN-CONTAINING PROTEIN"/>
    <property type="match status" value="1"/>
</dbReference>
<organism evidence="1 2">
    <name type="scientific">Zasmidium cellare</name>
    <name type="common">Wine cellar mold</name>
    <name type="synonym">Racodium cellare</name>
    <dbReference type="NCBI Taxonomy" id="395010"/>
    <lineage>
        <taxon>Eukaryota</taxon>
        <taxon>Fungi</taxon>
        <taxon>Dikarya</taxon>
        <taxon>Ascomycota</taxon>
        <taxon>Pezizomycotina</taxon>
        <taxon>Dothideomycetes</taxon>
        <taxon>Dothideomycetidae</taxon>
        <taxon>Mycosphaerellales</taxon>
        <taxon>Mycosphaerellaceae</taxon>
        <taxon>Zasmidium</taxon>
    </lineage>
</organism>
<sequence length="404" mass="44487">MQSGYWLYAPHYESKDEALPGSLNDSRLQQGPYIYDTDGELAWSGTHLYDWSFVNDFKYHPWGEFSLLEGGTLRTSSPRGAEPMILGPSLGNVSRLGMPELVAKVNPHDLQLTNRGKTIVVEKAIAGSTTGDRGFQTIEDHFFEIDRHTGEILFSWNSSEHIPTPKPRVVDLEGFAQIVEMHFLRVNSVDRTSNGDYLISGRGTNTIYLISGVDGSVLWRVGGQDSPSSDFKLQNFTFSAQHDARMLHFNESGITTISLLDNASDGYETSGTTSAAFVVALNHTDKTASLLARMSRPDGGISDRRGNVQALPEGRFSICWSQYGWVTEFDGEGRNIVEARFRDDRLYTYRAFKVASADLKGMGAAEVPVIAASKLQSDKLESTGDAASFSILTTAQDARVVGPY</sequence>
<name>A0ABR0DX68_ZASCE</name>
<evidence type="ECO:0008006" key="3">
    <source>
        <dbReference type="Google" id="ProtNLM"/>
    </source>
</evidence>
<evidence type="ECO:0000313" key="1">
    <source>
        <dbReference type="EMBL" id="KAK4493598.1"/>
    </source>
</evidence>
<dbReference type="Proteomes" id="UP001305779">
    <property type="component" value="Unassembled WGS sequence"/>
</dbReference>